<accession>A0AAE1CJH4</accession>
<keyword evidence="3" id="KW-1185">Reference proteome</keyword>
<comment type="caution">
    <text evidence="2">The sequence shown here is derived from an EMBL/GenBank/DDBJ whole genome shotgun (WGS) entry which is preliminary data.</text>
</comment>
<proteinExistence type="predicted"/>
<organism evidence="2 3">
    <name type="scientific">Elysia crispata</name>
    <name type="common">lettuce slug</name>
    <dbReference type="NCBI Taxonomy" id="231223"/>
    <lineage>
        <taxon>Eukaryota</taxon>
        <taxon>Metazoa</taxon>
        <taxon>Spiralia</taxon>
        <taxon>Lophotrochozoa</taxon>
        <taxon>Mollusca</taxon>
        <taxon>Gastropoda</taxon>
        <taxon>Heterobranchia</taxon>
        <taxon>Euthyneura</taxon>
        <taxon>Panpulmonata</taxon>
        <taxon>Sacoglossa</taxon>
        <taxon>Placobranchoidea</taxon>
        <taxon>Plakobranchidae</taxon>
        <taxon>Elysia</taxon>
    </lineage>
</organism>
<protein>
    <submittedName>
        <fullName evidence="2">Uncharacterized protein</fullName>
    </submittedName>
</protein>
<sequence length="172" mass="19167">MEYSHEHVAKMAAIYGQLFEEEVRAENVWSLSVADLQESMPLSLEREEDEKKENLLHQMNALVGPAQLHPGRPAGARGYMQQDREQDDIEGDAQYSATCRSSRNSIDTARDGVYTPKSGRHKTEALTDLALSSSGPEGIISTFSTITWYPPQPGLPIFNLVSPHSSRFSFLN</sequence>
<dbReference type="AlphaFoldDB" id="A0AAE1CJH4"/>
<evidence type="ECO:0000313" key="3">
    <source>
        <dbReference type="Proteomes" id="UP001283361"/>
    </source>
</evidence>
<gene>
    <name evidence="2" type="ORF">RRG08_067146</name>
</gene>
<dbReference type="EMBL" id="JAWDGP010007968">
    <property type="protein sequence ID" value="KAK3698750.1"/>
    <property type="molecule type" value="Genomic_DNA"/>
</dbReference>
<evidence type="ECO:0000313" key="2">
    <source>
        <dbReference type="EMBL" id="KAK3698750.1"/>
    </source>
</evidence>
<feature type="region of interest" description="Disordered" evidence="1">
    <location>
        <begin position="65"/>
        <end position="89"/>
    </location>
</feature>
<name>A0AAE1CJH4_9GAST</name>
<reference evidence="2" key="1">
    <citation type="journal article" date="2023" name="G3 (Bethesda)">
        <title>A reference genome for the long-term kleptoplast-retaining sea slug Elysia crispata morphotype clarki.</title>
        <authorList>
            <person name="Eastman K.E."/>
            <person name="Pendleton A.L."/>
            <person name="Shaikh M.A."/>
            <person name="Suttiyut T."/>
            <person name="Ogas R."/>
            <person name="Tomko P."/>
            <person name="Gavelis G."/>
            <person name="Widhalm J.R."/>
            <person name="Wisecaver J.H."/>
        </authorList>
    </citation>
    <scope>NUCLEOTIDE SEQUENCE</scope>
    <source>
        <strain evidence="2">ECLA1</strain>
    </source>
</reference>
<dbReference type="Proteomes" id="UP001283361">
    <property type="component" value="Unassembled WGS sequence"/>
</dbReference>
<evidence type="ECO:0000256" key="1">
    <source>
        <dbReference type="SAM" id="MobiDB-lite"/>
    </source>
</evidence>